<organism evidence="4 5">
    <name type="scientific">Candidatus Thiodiazotropha endoloripes</name>
    <dbReference type="NCBI Taxonomy" id="1818881"/>
    <lineage>
        <taxon>Bacteria</taxon>
        <taxon>Pseudomonadati</taxon>
        <taxon>Pseudomonadota</taxon>
        <taxon>Gammaproteobacteria</taxon>
        <taxon>Chromatiales</taxon>
        <taxon>Sedimenticolaceae</taxon>
        <taxon>Candidatus Thiodiazotropha</taxon>
    </lineage>
</organism>
<dbReference type="NCBIfam" id="TIGR00254">
    <property type="entry name" value="GGDEF"/>
    <property type="match status" value="1"/>
</dbReference>
<dbReference type="STRING" id="1818881.A3196_19930"/>
<keyword evidence="1" id="KW-0472">Membrane</keyword>
<keyword evidence="1" id="KW-1133">Transmembrane helix</keyword>
<protein>
    <recommendedName>
        <fullName evidence="6">Diguanylate phosphodiesterase</fullName>
    </recommendedName>
</protein>
<evidence type="ECO:0000313" key="5">
    <source>
        <dbReference type="Proteomes" id="UP000094849"/>
    </source>
</evidence>
<dbReference type="SUPFAM" id="SSF141868">
    <property type="entry name" value="EAL domain-like"/>
    <property type="match status" value="1"/>
</dbReference>
<dbReference type="PANTHER" id="PTHR44757">
    <property type="entry name" value="DIGUANYLATE CYCLASE DGCP"/>
    <property type="match status" value="1"/>
</dbReference>
<dbReference type="Pfam" id="PF00990">
    <property type="entry name" value="GGDEF"/>
    <property type="match status" value="1"/>
</dbReference>
<dbReference type="Proteomes" id="UP000094849">
    <property type="component" value="Unassembled WGS sequence"/>
</dbReference>
<dbReference type="CDD" id="cd01949">
    <property type="entry name" value="GGDEF"/>
    <property type="match status" value="1"/>
</dbReference>
<keyword evidence="1" id="KW-0812">Transmembrane</keyword>
<keyword evidence="5" id="KW-1185">Reference proteome</keyword>
<dbReference type="SMART" id="SM00267">
    <property type="entry name" value="GGDEF"/>
    <property type="match status" value="1"/>
</dbReference>
<dbReference type="InterPro" id="IPR001633">
    <property type="entry name" value="EAL_dom"/>
</dbReference>
<dbReference type="SMART" id="SM00052">
    <property type="entry name" value="EAL"/>
    <property type="match status" value="1"/>
</dbReference>
<dbReference type="Gene3D" id="6.10.340.10">
    <property type="match status" value="1"/>
</dbReference>
<dbReference type="Gene3D" id="3.30.70.270">
    <property type="match status" value="1"/>
</dbReference>
<name>A0A1E2UGU4_9GAMM</name>
<proteinExistence type="predicted"/>
<dbReference type="PANTHER" id="PTHR44757:SF2">
    <property type="entry name" value="BIOFILM ARCHITECTURE MAINTENANCE PROTEIN MBAA"/>
    <property type="match status" value="1"/>
</dbReference>
<accession>A0A1E2UGU4</accession>
<feature type="transmembrane region" description="Helical" evidence="1">
    <location>
        <begin position="335"/>
        <end position="357"/>
    </location>
</feature>
<dbReference type="SUPFAM" id="SSF55073">
    <property type="entry name" value="Nucleotide cyclase"/>
    <property type="match status" value="1"/>
</dbReference>
<dbReference type="InterPro" id="IPR052155">
    <property type="entry name" value="Biofilm_reg_signaling"/>
</dbReference>
<gene>
    <name evidence="4" type="ORF">A3196_19930</name>
</gene>
<dbReference type="InterPro" id="IPR035919">
    <property type="entry name" value="EAL_sf"/>
</dbReference>
<evidence type="ECO:0008006" key="6">
    <source>
        <dbReference type="Google" id="ProtNLM"/>
    </source>
</evidence>
<dbReference type="AlphaFoldDB" id="A0A1E2UGU4"/>
<dbReference type="RefSeq" id="WP_069015541.1">
    <property type="nucleotide sequence ID" value="NZ_LVJW01000007.1"/>
</dbReference>
<dbReference type="PROSITE" id="PS50887">
    <property type="entry name" value="GGDEF"/>
    <property type="match status" value="1"/>
</dbReference>
<comment type="caution">
    <text evidence="4">The sequence shown here is derived from an EMBL/GenBank/DDBJ whole genome shotgun (WGS) entry which is preliminary data.</text>
</comment>
<evidence type="ECO:0000259" key="2">
    <source>
        <dbReference type="PROSITE" id="PS50883"/>
    </source>
</evidence>
<evidence type="ECO:0000313" key="4">
    <source>
        <dbReference type="EMBL" id="ODB91887.1"/>
    </source>
</evidence>
<dbReference type="InterPro" id="IPR000160">
    <property type="entry name" value="GGDEF_dom"/>
</dbReference>
<reference evidence="4 5" key="1">
    <citation type="submission" date="2016-03" db="EMBL/GenBank/DDBJ databases">
        <title>Chemosynthetic sulphur-oxidizing symbionts of marine invertebrate animals are capable of nitrogen fixation.</title>
        <authorList>
            <person name="Petersen J.M."/>
            <person name="Kemper A."/>
            <person name="Gruber-Vodicka H."/>
            <person name="Cardini U."/>
            <person name="Geest Mvander."/>
            <person name="Kleiner M."/>
            <person name="Bulgheresi S."/>
            <person name="Fussmann M."/>
            <person name="Herbold C."/>
            <person name="Seah B.K.B."/>
            <person name="Antony C.Paul."/>
            <person name="Liu D."/>
            <person name="Belitz A."/>
            <person name="Weber M."/>
        </authorList>
    </citation>
    <scope>NUCLEOTIDE SEQUENCE [LARGE SCALE GENOMIC DNA]</scope>
    <source>
        <strain evidence="4">G_D</strain>
    </source>
</reference>
<feature type="transmembrane region" description="Helical" evidence="1">
    <location>
        <begin position="20"/>
        <end position="42"/>
    </location>
</feature>
<dbReference type="InterPro" id="IPR029787">
    <property type="entry name" value="Nucleotide_cyclase"/>
</dbReference>
<dbReference type="PROSITE" id="PS50883">
    <property type="entry name" value="EAL"/>
    <property type="match status" value="1"/>
</dbReference>
<sequence length="848" mass="96003">MRLNRERPILPGLDSYRGRYTYLAVLVGAALIAFALVGWSLVKSSTQTQISNITSRTLASGVLADAQTQLNLIENHLQRILIDPVEEEPEDINHGLTQLEQVITDLTESLKRLPAGNSDVALALQTDHQHLKRQVKQLINVRRDVQAWFPAMQLMLDEMYPYNQRVLGNLQLLQHEIQSDEEAGMDLSMQLSSMQRLWLGMTGEFRLVIANRFGIFLAKSNPAPEERYDKIINYSVRFSERLKVLQDHFHQQNSDFLVVEPLHGIEVDYLAWMADFNQVREVMRKPTWRQDLNFMQEQVTPVFNEMRQKLSVVNLSLDTQSAEDITQLTQTAKRLSISILVMAVMGLLMLVLAYLFIKRNLLQPIADTAHALKMEASGSLDAASHPSSNLRETRDLVEAFSEMRRQVHNRQSHLDHMVHHDALTQLPNRILFRDRLSHALEIALRGELMVGLMFLDLDRFKQVNDSLGHLVGDELLKVVADRLTSLMRSSDTVARLSGDEFAILIEGISCREDMEPLALKILNAIKQPIDIADNELRVSASIGIAIAPHDDISVEHLLRDADTAMYEAKRQGRSAYRFFSGEMTKRASESLLLENEIRQAVESEQFIYHFQPIVETQTGRLFCFEALLRWDHPDRGLLDPEVFLDVLDETGMINTLFEPMLAHAITFQQEQSKERNETVAVSINLSARLLNDPTFCRGLLESLVSGEVPLGSLILEITEDTLTQELAEADVFLQQAKALGARIALDDFGTGQASLSHLRQFPFDILKIDRDFVKNVNVDNYDASLVTAMIQLAHAFQIDVVAEGVESQAQLAFLQQQGCDYIQGYLIGIPQHAEEPLESISDIPLFQT</sequence>
<feature type="domain" description="EAL" evidence="2">
    <location>
        <begin position="590"/>
        <end position="844"/>
    </location>
</feature>
<dbReference type="InterPro" id="IPR043128">
    <property type="entry name" value="Rev_trsase/Diguanyl_cyclase"/>
</dbReference>
<dbReference type="EMBL" id="LVJZ01000009">
    <property type="protein sequence ID" value="ODB91887.1"/>
    <property type="molecule type" value="Genomic_DNA"/>
</dbReference>
<dbReference type="Pfam" id="PF00563">
    <property type="entry name" value="EAL"/>
    <property type="match status" value="1"/>
</dbReference>
<evidence type="ECO:0000256" key="1">
    <source>
        <dbReference type="SAM" id="Phobius"/>
    </source>
</evidence>
<dbReference type="Gene3D" id="3.20.20.450">
    <property type="entry name" value="EAL domain"/>
    <property type="match status" value="1"/>
</dbReference>
<dbReference type="OrthoDB" id="9804951at2"/>
<feature type="domain" description="GGDEF" evidence="3">
    <location>
        <begin position="448"/>
        <end position="581"/>
    </location>
</feature>
<evidence type="ECO:0000259" key="3">
    <source>
        <dbReference type="PROSITE" id="PS50887"/>
    </source>
</evidence>
<dbReference type="CDD" id="cd01948">
    <property type="entry name" value="EAL"/>
    <property type="match status" value="1"/>
</dbReference>